<dbReference type="EMBL" id="BNJG01000001">
    <property type="protein sequence ID" value="GHO53531.1"/>
    <property type="molecule type" value="Genomic_DNA"/>
</dbReference>
<evidence type="ECO:0000313" key="1">
    <source>
        <dbReference type="EMBL" id="GHO53531.1"/>
    </source>
</evidence>
<evidence type="ECO:0000313" key="2">
    <source>
        <dbReference type="Proteomes" id="UP000654345"/>
    </source>
</evidence>
<keyword evidence="2" id="KW-1185">Reference proteome</keyword>
<comment type="caution">
    <text evidence="1">The sequence shown here is derived from an EMBL/GenBank/DDBJ whole genome shotgun (WGS) entry which is preliminary data.</text>
</comment>
<gene>
    <name evidence="1" type="ORF">KSB_20060</name>
</gene>
<reference evidence="1 2" key="1">
    <citation type="journal article" date="2021" name="Int. J. Syst. Evol. Microbiol.">
        <title>Reticulibacter mediterranei gen. nov., sp. nov., within the new family Reticulibacteraceae fam. nov., and Ktedonospora formicarum gen. nov., sp. nov., Ktedonobacter robiniae sp. nov., Dictyobacter formicarum sp. nov. and Dictyobacter arantiisoli sp. nov., belonging to the class Ktedonobacteria.</title>
        <authorList>
            <person name="Yabe S."/>
            <person name="Zheng Y."/>
            <person name="Wang C.M."/>
            <person name="Sakai Y."/>
            <person name="Abe K."/>
            <person name="Yokota A."/>
            <person name="Donadio S."/>
            <person name="Cavaletti L."/>
            <person name="Monciardini P."/>
        </authorList>
    </citation>
    <scope>NUCLEOTIDE SEQUENCE [LARGE SCALE GENOMIC DNA]</scope>
    <source>
        <strain evidence="1 2">SOSP1-30</strain>
    </source>
</reference>
<organism evidence="1 2">
    <name type="scientific">Ktedonobacter robiniae</name>
    <dbReference type="NCBI Taxonomy" id="2778365"/>
    <lineage>
        <taxon>Bacteria</taxon>
        <taxon>Bacillati</taxon>
        <taxon>Chloroflexota</taxon>
        <taxon>Ktedonobacteria</taxon>
        <taxon>Ktedonobacterales</taxon>
        <taxon>Ktedonobacteraceae</taxon>
        <taxon>Ktedonobacter</taxon>
    </lineage>
</organism>
<dbReference type="Proteomes" id="UP000654345">
    <property type="component" value="Unassembled WGS sequence"/>
</dbReference>
<accession>A0ABQ3ULC0</accession>
<protein>
    <submittedName>
        <fullName evidence="1">Uncharacterized protein</fullName>
    </submittedName>
</protein>
<name>A0ABQ3ULC0_9CHLR</name>
<proteinExistence type="predicted"/>
<dbReference type="RefSeq" id="WP_201370351.1">
    <property type="nucleotide sequence ID" value="NZ_BNJG01000001.1"/>
</dbReference>
<sequence length="107" mass="12169">MAKKHVLSPEQRIYIPLIAIERATQKHSWSRLPVAMASKPDQACGEARRIGYTGREEHDLALYRLKIKPAGLPTVTLPGIYIIDKGIFQDYEEWKAIQEPSLETPVE</sequence>